<feature type="region of interest" description="Disordered" evidence="1">
    <location>
        <begin position="28"/>
        <end position="56"/>
    </location>
</feature>
<reference evidence="3" key="1">
    <citation type="journal article" date="2017" name="Cell">
        <title>Insights into land plant evolution garnered from the Marchantia polymorpha genome.</title>
        <authorList>
            <person name="Bowman J.L."/>
            <person name="Kohchi T."/>
            <person name="Yamato K.T."/>
            <person name="Jenkins J."/>
            <person name="Shu S."/>
            <person name="Ishizaki K."/>
            <person name="Yamaoka S."/>
            <person name="Nishihama R."/>
            <person name="Nakamura Y."/>
            <person name="Berger F."/>
            <person name="Adam C."/>
            <person name="Aki S.S."/>
            <person name="Althoff F."/>
            <person name="Araki T."/>
            <person name="Arteaga-Vazquez M.A."/>
            <person name="Balasubrmanian S."/>
            <person name="Barry K."/>
            <person name="Bauer D."/>
            <person name="Boehm C.R."/>
            <person name="Briginshaw L."/>
            <person name="Caballero-Perez J."/>
            <person name="Catarino B."/>
            <person name="Chen F."/>
            <person name="Chiyoda S."/>
            <person name="Chovatia M."/>
            <person name="Davies K.M."/>
            <person name="Delmans M."/>
            <person name="Demura T."/>
            <person name="Dierschke T."/>
            <person name="Dolan L."/>
            <person name="Dorantes-Acosta A.E."/>
            <person name="Eklund D.M."/>
            <person name="Florent S.N."/>
            <person name="Flores-Sandoval E."/>
            <person name="Fujiyama A."/>
            <person name="Fukuzawa H."/>
            <person name="Galik B."/>
            <person name="Grimanelli D."/>
            <person name="Grimwood J."/>
            <person name="Grossniklaus U."/>
            <person name="Hamada T."/>
            <person name="Haseloff J."/>
            <person name="Hetherington A.J."/>
            <person name="Higo A."/>
            <person name="Hirakawa Y."/>
            <person name="Hundley H.N."/>
            <person name="Ikeda Y."/>
            <person name="Inoue K."/>
            <person name="Inoue S.I."/>
            <person name="Ishida S."/>
            <person name="Jia Q."/>
            <person name="Kakita M."/>
            <person name="Kanazawa T."/>
            <person name="Kawai Y."/>
            <person name="Kawashima T."/>
            <person name="Kennedy M."/>
            <person name="Kinose K."/>
            <person name="Kinoshita T."/>
            <person name="Kohara Y."/>
            <person name="Koide E."/>
            <person name="Komatsu K."/>
            <person name="Kopischke S."/>
            <person name="Kubo M."/>
            <person name="Kyozuka J."/>
            <person name="Lagercrantz U."/>
            <person name="Lin S.S."/>
            <person name="Lindquist E."/>
            <person name="Lipzen A.M."/>
            <person name="Lu C.W."/>
            <person name="De Luna E."/>
            <person name="Martienssen R.A."/>
            <person name="Minamino N."/>
            <person name="Mizutani M."/>
            <person name="Mizutani M."/>
            <person name="Mochizuki N."/>
            <person name="Monte I."/>
            <person name="Mosher R."/>
            <person name="Nagasaki H."/>
            <person name="Nakagami H."/>
            <person name="Naramoto S."/>
            <person name="Nishitani K."/>
            <person name="Ohtani M."/>
            <person name="Okamoto T."/>
            <person name="Okumura M."/>
            <person name="Phillips J."/>
            <person name="Pollak B."/>
            <person name="Reinders A."/>
            <person name="Rovekamp M."/>
            <person name="Sano R."/>
            <person name="Sawa S."/>
            <person name="Schmid M.W."/>
            <person name="Shirakawa M."/>
            <person name="Solano R."/>
            <person name="Spunde A."/>
            <person name="Suetsugu N."/>
            <person name="Sugano S."/>
            <person name="Sugiyama A."/>
            <person name="Sun R."/>
            <person name="Suzuki Y."/>
            <person name="Takenaka M."/>
            <person name="Takezawa D."/>
            <person name="Tomogane H."/>
            <person name="Tsuzuki M."/>
            <person name="Ueda T."/>
            <person name="Umeda M."/>
            <person name="Ward J.M."/>
            <person name="Watanabe Y."/>
            <person name="Yazaki K."/>
            <person name="Yokoyama R."/>
            <person name="Yoshitake Y."/>
            <person name="Yotsui I."/>
            <person name="Zachgo S."/>
            <person name="Schmutz J."/>
        </authorList>
    </citation>
    <scope>NUCLEOTIDE SEQUENCE [LARGE SCALE GENOMIC DNA]</scope>
    <source>
        <strain evidence="3">Tak-1</strain>
    </source>
</reference>
<organism evidence="2 3">
    <name type="scientific">Marchantia polymorpha</name>
    <name type="common">Common liverwort</name>
    <name type="synonym">Marchantia aquatica</name>
    <dbReference type="NCBI Taxonomy" id="3197"/>
    <lineage>
        <taxon>Eukaryota</taxon>
        <taxon>Viridiplantae</taxon>
        <taxon>Streptophyta</taxon>
        <taxon>Embryophyta</taxon>
        <taxon>Marchantiophyta</taxon>
        <taxon>Marchantiopsida</taxon>
        <taxon>Marchantiidae</taxon>
        <taxon>Marchantiales</taxon>
        <taxon>Marchantiaceae</taxon>
        <taxon>Marchantia</taxon>
    </lineage>
</organism>
<feature type="region of interest" description="Disordered" evidence="1">
    <location>
        <begin position="89"/>
        <end position="132"/>
    </location>
</feature>
<gene>
    <name evidence="2" type="ORF">MARPO_0020s0085</name>
</gene>
<dbReference type="AlphaFoldDB" id="A0A2R6XE97"/>
<evidence type="ECO:0000313" key="2">
    <source>
        <dbReference type="EMBL" id="PTQ44428.1"/>
    </source>
</evidence>
<sequence length="132" mass="14366">MVCVVPGSRPSNSMLDVLRIRKVDDDLKMSEKHRGGGGGVVRKVAEGGGPGNDFPGKHLPGDVLLCAWREGSRACSALSTTRRSQLQMGEYVLEPPQNSASSLRVNRRRRSISSSSSQDWTGLDWTGRIESQ</sequence>
<name>A0A2R6XE97_MARPO</name>
<proteinExistence type="predicted"/>
<dbReference type="EMBL" id="KZ772692">
    <property type="protein sequence ID" value="PTQ44428.1"/>
    <property type="molecule type" value="Genomic_DNA"/>
</dbReference>
<evidence type="ECO:0000313" key="3">
    <source>
        <dbReference type="Proteomes" id="UP000244005"/>
    </source>
</evidence>
<feature type="compositionally biased region" description="Gly residues" evidence="1">
    <location>
        <begin position="36"/>
        <end position="51"/>
    </location>
</feature>
<protein>
    <submittedName>
        <fullName evidence="2">Uncharacterized protein</fullName>
    </submittedName>
</protein>
<keyword evidence="3" id="KW-1185">Reference proteome</keyword>
<dbReference type="Proteomes" id="UP000244005">
    <property type="component" value="Unassembled WGS sequence"/>
</dbReference>
<accession>A0A2R6XE97</accession>
<evidence type="ECO:0000256" key="1">
    <source>
        <dbReference type="SAM" id="MobiDB-lite"/>
    </source>
</evidence>